<gene>
    <name evidence="4" type="ORF">FUG_LOCUS145340</name>
    <name evidence="3" type="ORF">MDCFG202_LOCUS570527</name>
</gene>
<reference evidence="4" key="1">
    <citation type="submission" date="2019-04" db="EMBL/GenBank/DDBJ databases">
        <authorList>
            <person name="Melise S."/>
            <person name="Noan J."/>
            <person name="Okalmin O."/>
        </authorList>
    </citation>
    <scope>NUCLEOTIDE SEQUENCE</scope>
    <source>
        <strain evidence="4">FN9</strain>
    </source>
</reference>
<evidence type="ECO:0000256" key="1">
    <source>
        <dbReference type="SAM" id="MobiDB-lite"/>
    </source>
</evidence>
<evidence type="ECO:0000259" key="2">
    <source>
        <dbReference type="PROSITE" id="PS50073"/>
    </source>
</evidence>
<reference evidence="3" key="2">
    <citation type="submission" date="2021-03" db="EMBL/GenBank/DDBJ databases">
        <authorList>
            <person name="Alouane T."/>
            <person name="Langin T."/>
            <person name="Bonhomme L."/>
        </authorList>
    </citation>
    <scope>NUCLEOTIDE SEQUENCE</scope>
    <source>
        <strain evidence="3">MDC_Fg202</strain>
    </source>
</reference>
<accession>A0A4E9E809</accession>
<feature type="compositionally biased region" description="Polar residues" evidence="1">
    <location>
        <begin position="379"/>
        <end position="388"/>
    </location>
</feature>
<dbReference type="EMBL" id="CAJPIJ010000190">
    <property type="protein sequence ID" value="CAG2008881.1"/>
    <property type="molecule type" value="Genomic_DNA"/>
</dbReference>
<evidence type="ECO:0000313" key="4">
    <source>
        <dbReference type="EMBL" id="VIO55153.1"/>
    </source>
</evidence>
<feature type="region of interest" description="Disordered" evidence="1">
    <location>
        <begin position="155"/>
        <end position="176"/>
    </location>
</feature>
<proteinExistence type="predicted"/>
<dbReference type="GO" id="GO:0003700">
    <property type="term" value="F:DNA-binding transcription factor activity"/>
    <property type="evidence" value="ECO:0007669"/>
    <property type="project" value="InterPro"/>
</dbReference>
<feature type="compositionally biased region" description="Low complexity" evidence="1">
    <location>
        <begin position="166"/>
        <end position="176"/>
    </location>
</feature>
<dbReference type="GO" id="GO:0003677">
    <property type="term" value="F:DNA binding"/>
    <property type="evidence" value="ECO:0007669"/>
    <property type="project" value="InterPro"/>
</dbReference>
<feature type="region of interest" description="Disordered" evidence="1">
    <location>
        <begin position="245"/>
        <end position="273"/>
    </location>
</feature>
<evidence type="ECO:0000313" key="3">
    <source>
        <dbReference type="EMBL" id="CAG2008881.1"/>
    </source>
</evidence>
<feature type="domain" description="Copper-fist" evidence="2">
    <location>
        <begin position="213"/>
        <end position="248"/>
    </location>
</feature>
<dbReference type="PROSITE" id="PS50073">
    <property type="entry name" value="COPPER_FIST_2"/>
    <property type="match status" value="1"/>
</dbReference>
<protein>
    <recommendedName>
        <fullName evidence="2">Copper-fist domain-containing protein</fullName>
    </recommendedName>
</protein>
<feature type="region of interest" description="Disordered" evidence="1">
    <location>
        <begin position="379"/>
        <end position="407"/>
    </location>
</feature>
<sequence length="429" mass="44878">MSTTRFSTSLPLPGYGSQSLVAEVLGADATATTYVLNCPPGTDGNDCGTYNNTVTVGPWGSKTIPAGAATTGNLDIFITMPSDDEDDWKMSVHCKMSHTVAKACTTINLGGNDDGSPTATVTASDELEMFDLTYAPVVITAGLDILNAKHTGVPEASATTTKGSEEGTATPTTTSGASTSFTRVFGAMSVAGIAASLKGDANGNTIFRKDSLGRKIACMNCINNHRSSNCLPSHNDDVRVVDGVGRKKGSKNLPKDSQKAKHKVKKPACPQKGSQGRILPLQNLQLRNIVQVQPAISRQAGAFLQQDIFGALPQANNVHSQPVPPASLSRPSPVVDIGHAAFQSVINCQVTPEFESILNHWHSLGLSLVDSMNVPQHWGQMSATHGSGSNAGGTYFPEPEDKSSDQDGIMGLVSEMAKVSLGLKVDGGT</sequence>
<dbReference type="PANTHER" id="PTHR40640">
    <property type="entry name" value="ANCHORED GLYCOPROTEIN, PUTATIVE (AFU_ORTHOLOGUE AFUA_8G04860)-RELATED"/>
    <property type="match status" value="1"/>
</dbReference>
<dbReference type="InterPro" id="IPR036395">
    <property type="entry name" value="Cu_fist_DNA-bd_dom_sf"/>
</dbReference>
<dbReference type="SUPFAM" id="SSF57879">
    <property type="entry name" value="Zinc domain conserved in yeast copper-regulated transcription factors"/>
    <property type="match status" value="1"/>
</dbReference>
<organism evidence="4">
    <name type="scientific">Gibberella zeae</name>
    <name type="common">Wheat head blight fungus</name>
    <name type="synonym">Fusarium graminearum</name>
    <dbReference type="NCBI Taxonomy" id="5518"/>
    <lineage>
        <taxon>Eukaryota</taxon>
        <taxon>Fungi</taxon>
        <taxon>Dikarya</taxon>
        <taxon>Ascomycota</taxon>
        <taxon>Pezizomycotina</taxon>
        <taxon>Sordariomycetes</taxon>
        <taxon>Hypocreomycetidae</taxon>
        <taxon>Hypocreales</taxon>
        <taxon>Nectriaceae</taxon>
        <taxon>Fusarium</taxon>
    </lineage>
</organism>
<dbReference type="SMART" id="SM01090">
    <property type="entry name" value="Copper-fist"/>
    <property type="match status" value="1"/>
</dbReference>
<dbReference type="GO" id="GO:0005634">
    <property type="term" value="C:nucleus"/>
    <property type="evidence" value="ECO:0007669"/>
    <property type="project" value="InterPro"/>
</dbReference>
<dbReference type="EMBL" id="CAAKMV010000111">
    <property type="protein sequence ID" value="VIO55153.1"/>
    <property type="molecule type" value="Genomic_DNA"/>
</dbReference>
<dbReference type="InterPro" id="IPR001083">
    <property type="entry name" value="Cu_fist_DNA-bd_dom"/>
</dbReference>
<dbReference type="AlphaFoldDB" id="A0A4E9E809"/>
<dbReference type="Proteomes" id="UP000746612">
    <property type="component" value="Unassembled WGS sequence"/>
</dbReference>
<dbReference type="PANTHER" id="PTHR40640:SF1">
    <property type="entry name" value="ANCHORED GLYCOPROTEIN, PUTATIVE (AFU_ORTHOLOGUE AFUA_8G04860)-RELATED"/>
    <property type="match status" value="1"/>
</dbReference>
<name>A0A4E9E809_GIBZA</name>
<dbReference type="GO" id="GO:0005507">
    <property type="term" value="F:copper ion binding"/>
    <property type="evidence" value="ECO:0007669"/>
    <property type="project" value="InterPro"/>
</dbReference>